<evidence type="ECO:0000259" key="2">
    <source>
        <dbReference type="Pfam" id="PF06527"/>
    </source>
</evidence>
<feature type="compositionally biased region" description="Basic residues" evidence="1">
    <location>
        <begin position="463"/>
        <end position="472"/>
    </location>
</feature>
<dbReference type="Pfam" id="PF06527">
    <property type="entry name" value="TniQ"/>
    <property type="match status" value="1"/>
</dbReference>
<keyword evidence="4" id="KW-1185">Reference proteome</keyword>
<dbReference type="OrthoDB" id="470139at2"/>
<evidence type="ECO:0000313" key="4">
    <source>
        <dbReference type="Proteomes" id="UP000554837"/>
    </source>
</evidence>
<accession>A0A840S7B8</accession>
<proteinExistence type="predicted"/>
<protein>
    <recommendedName>
        <fullName evidence="2">TniQ domain-containing protein</fullName>
    </recommendedName>
</protein>
<dbReference type="EMBL" id="JACHHO010000010">
    <property type="protein sequence ID" value="MBB5206365.1"/>
    <property type="molecule type" value="Genomic_DNA"/>
</dbReference>
<gene>
    <name evidence="3" type="ORF">HNQ51_003711</name>
</gene>
<evidence type="ECO:0000256" key="1">
    <source>
        <dbReference type="SAM" id="MobiDB-lite"/>
    </source>
</evidence>
<sequence length="472" mass="51324">MIAMVLRLQPLPDELDRSYLGALMRVNALATEEEVRTHLATLDDSAALPWRRNPTLKLLSTAAGMDLAGFVMNHTTLPLRRSITSYMPDLAHGCDSNLVLIHVSGKRSCREGAYLCPDCVWEDVDFHGRSYWRRAHQLPGVYWCGKHRAPLAVVKDERAFLQPPSQALGQSARIDGAWVDTLQQHPTVRRFLDLCDTLMDRTHAFPVIAARDALRAAARTHGFRTYATKAATACADPLLSDALVDGFPSSWLAQLVPGLPAKARGRIWHQVDGVLWTATSASAATIYILAMAVLFDSADAAIQAIEGAVIAPRQPLRVRSPNITDDAAREAYVQTLASHARLQRSHPAGWYPLVQAQLKLGLPGLPHAQSGGLWTAVKAFFLEGRSLADALALAAPHQAAFEKVLLGAGSPLAMALREIVSTPQEATRGKPRIRARLSALDATGLIDKPVQNARGGAEDSRVGRRPLRAQAH</sequence>
<reference evidence="3 4" key="1">
    <citation type="submission" date="2020-08" db="EMBL/GenBank/DDBJ databases">
        <title>Genomic Encyclopedia of Type Strains, Phase IV (KMG-IV): sequencing the most valuable type-strain genomes for metagenomic binning, comparative biology and taxonomic classification.</title>
        <authorList>
            <person name="Goeker M."/>
        </authorList>
    </citation>
    <scope>NUCLEOTIDE SEQUENCE [LARGE SCALE GENOMIC DNA]</scope>
    <source>
        <strain evidence="3 4">DSM 23958</strain>
    </source>
</reference>
<feature type="domain" description="TniQ" evidence="2">
    <location>
        <begin position="6"/>
        <end position="151"/>
    </location>
</feature>
<dbReference type="InterPro" id="IPR009492">
    <property type="entry name" value="TniQ"/>
</dbReference>
<name>A0A840S7B8_9BURK</name>
<organism evidence="3 4">
    <name type="scientific">Inhella inkyongensis</name>
    <dbReference type="NCBI Taxonomy" id="392593"/>
    <lineage>
        <taxon>Bacteria</taxon>
        <taxon>Pseudomonadati</taxon>
        <taxon>Pseudomonadota</taxon>
        <taxon>Betaproteobacteria</taxon>
        <taxon>Burkholderiales</taxon>
        <taxon>Sphaerotilaceae</taxon>
        <taxon>Inhella</taxon>
    </lineage>
</organism>
<dbReference type="AlphaFoldDB" id="A0A840S7B8"/>
<feature type="region of interest" description="Disordered" evidence="1">
    <location>
        <begin position="450"/>
        <end position="472"/>
    </location>
</feature>
<evidence type="ECO:0000313" key="3">
    <source>
        <dbReference type="EMBL" id="MBB5206365.1"/>
    </source>
</evidence>
<comment type="caution">
    <text evidence="3">The sequence shown here is derived from an EMBL/GenBank/DDBJ whole genome shotgun (WGS) entry which is preliminary data.</text>
</comment>
<dbReference type="Proteomes" id="UP000554837">
    <property type="component" value="Unassembled WGS sequence"/>
</dbReference>